<dbReference type="Gene3D" id="3.40.50.10810">
    <property type="entry name" value="Tandem AAA-ATPase domain"/>
    <property type="match status" value="1"/>
</dbReference>
<gene>
    <name evidence="3" type="ORF">HPB51_002675</name>
</gene>
<dbReference type="Pfam" id="PF00176">
    <property type="entry name" value="SNF2-rel_dom"/>
    <property type="match status" value="1"/>
</dbReference>
<proteinExistence type="predicted"/>
<dbReference type="GO" id="GO:0005524">
    <property type="term" value="F:ATP binding"/>
    <property type="evidence" value="ECO:0007669"/>
    <property type="project" value="InterPro"/>
</dbReference>
<evidence type="ECO:0000313" key="3">
    <source>
        <dbReference type="EMBL" id="KAH8036621.1"/>
    </source>
</evidence>
<dbReference type="InterPro" id="IPR038718">
    <property type="entry name" value="SNF2-like_sf"/>
</dbReference>
<evidence type="ECO:0000256" key="1">
    <source>
        <dbReference type="SAM" id="MobiDB-lite"/>
    </source>
</evidence>
<feature type="compositionally biased region" description="Basic and acidic residues" evidence="1">
    <location>
        <begin position="99"/>
        <end position="108"/>
    </location>
</feature>
<evidence type="ECO:0000313" key="4">
    <source>
        <dbReference type="Proteomes" id="UP000821866"/>
    </source>
</evidence>
<comment type="caution">
    <text evidence="3">The sequence shown here is derived from an EMBL/GenBank/DDBJ whole genome shotgun (WGS) entry which is preliminary data.</text>
</comment>
<dbReference type="PANTHER" id="PTHR10799">
    <property type="entry name" value="SNF2/RAD54 HELICASE FAMILY"/>
    <property type="match status" value="1"/>
</dbReference>
<dbReference type="SUPFAM" id="SSF52540">
    <property type="entry name" value="P-loop containing nucleoside triphosphate hydrolases"/>
    <property type="match status" value="1"/>
</dbReference>
<organism evidence="3 4">
    <name type="scientific">Rhipicephalus microplus</name>
    <name type="common">Cattle tick</name>
    <name type="synonym">Boophilus microplus</name>
    <dbReference type="NCBI Taxonomy" id="6941"/>
    <lineage>
        <taxon>Eukaryota</taxon>
        <taxon>Metazoa</taxon>
        <taxon>Ecdysozoa</taxon>
        <taxon>Arthropoda</taxon>
        <taxon>Chelicerata</taxon>
        <taxon>Arachnida</taxon>
        <taxon>Acari</taxon>
        <taxon>Parasitiformes</taxon>
        <taxon>Ixodida</taxon>
        <taxon>Ixodoidea</taxon>
        <taxon>Ixodidae</taxon>
        <taxon>Rhipicephalinae</taxon>
        <taxon>Rhipicephalus</taxon>
        <taxon>Boophilus</taxon>
    </lineage>
</organism>
<feature type="compositionally biased region" description="Basic and acidic residues" evidence="1">
    <location>
        <begin position="143"/>
        <end position="158"/>
    </location>
</feature>
<protein>
    <recommendedName>
        <fullName evidence="2">SNF2 N-terminal domain-containing protein</fullName>
    </recommendedName>
</protein>
<sequence length="415" mass="46960">MDDDSSREKNSDGECTRYVTDKEKGLRLRIDEFREADIMDIQDALVQCIWNVHKARMHLLGNPPGIKDTSPHRNARYKTVSSFCSKGVKIDGAEEKKKALPKVERQEKVATTSESPRPAKALKIDDASDEEEYCNEDIYGSVDDSKDSGAEADDTPARAETKRAITEVFDNASFYELLAIPGCSRKKSEAVVENRPYQTWKTPVFKFETCKNLSPTLLNSSKNLLHTLGVVNSLMARCQSISDQMQKIVSRVVSGESEDSDEYIKTQPSLLKQSLRLSPYQLIGLNWLTVMHKQEGNGIVPDEMGLGKTIQAIAFLADLQEQGEASPHLVVMPSSTLENWMREFTDVLQQLPVKHDKERYCTMTSYQQTCYVNLVADLLKEFKQNKEAQSGMIMKSRRSSNHPLLLRNHFDLKKL</sequence>
<keyword evidence="4" id="KW-1185">Reference proteome</keyword>
<dbReference type="VEuPathDB" id="VectorBase:LOC119174700"/>
<dbReference type="EMBL" id="JABSTU010000002">
    <property type="protein sequence ID" value="KAH8036621.1"/>
    <property type="molecule type" value="Genomic_DNA"/>
</dbReference>
<feature type="domain" description="SNF2 N-terminal" evidence="2">
    <location>
        <begin position="280"/>
        <end position="346"/>
    </location>
</feature>
<dbReference type="AlphaFoldDB" id="A0A9J6ER73"/>
<dbReference type="InterPro" id="IPR000330">
    <property type="entry name" value="SNF2_N"/>
</dbReference>
<reference evidence="3" key="2">
    <citation type="submission" date="2021-09" db="EMBL/GenBank/DDBJ databases">
        <authorList>
            <person name="Jia N."/>
            <person name="Wang J."/>
            <person name="Shi W."/>
            <person name="Du L."/>
            <person name="Sun Y."/>
            <person name="Zhan W."/>
            <person name="Jiang J."/>
            <person name="Wang Q."/>
            <person name="Zhang B."/>
            <person name="Ji P."/>
            <person name="Sakyi L.B."/>
            <person name="Cui X."/>
            <person name="Yuan T."/>
            <person name="Jiang B."/>
            <person name="Yang W."/>
            <person name="Lam T.T.-Y."/>
            <person name="Chang Q."/>
            <person name="Ding S."/>
            <person name="Wang X."/>
            <person name="Zhu J."/>
            <person name="Ruan X."/>
            <person name="Zhao L."/>
            <person name="Wei J."/>
            <person name="Que T."/>
            <person name="Du C."/>
            <person name="Cheng J."/>
            <person name="Dai P."/>
            <person name="Han X."/>
            <person name="Huang E."/>
            <person name="Gao Y."/>
            <person name="Liu J."/>
            <person name="Shao H."/>
            <person name="Ye R."/>
            <person name="Li L."/>
            <person name="Wei W."/>
            <person name="Wang X."/>
            <person name="Wang C."/>
            <person name="Huo Q."/>
            <person name="Li W."/>
            <person name="Guo W."/>
            <person name="Chen H."/>
            <person name="Chen S."/>
            <person name="Zhou L."/>
            <person name="Zhou L."/>
            <person name="Ni X."/>
            <person name="Tian J."/>
            <person name="Zhou Y."/>
            <person name="Sheng Y."/>
            <person name="Liu T."/>
            <person name="Pan Y."/>
            <person name="Xia L."/>
            <person name="Li J."/>
            <person name="Zhao F."/>
            <person name="Cao W."/>
        </authorList>
    </citation>
    <scope>NUCLEOTIDE SEQUENCE</scope>
    <source>
        <strain evidence="3">Rmic-2018</strain>
        <tissue evidence="3">Larvae</tissue>
    </source>
</reference>
<dbReference type="InterPro" id="IPR027417">
    <property type="entry name" value="P-loop_NTPase"/>
</dbReference>
<reference evidence="3" key="1">
    <citation type="journal article" date="2020" name="Cell">
        <title>Large-Scale Comparative Analyses of Tick Genomes Elucidate Their Genetic Diversity and Vector Capacities.</title>
        <authorList>
            <consortium name="Tick Genome and Microbiome Consortium (TIGMIC)"/>
            <person name="Jia N."/>
            <person name="Wang J."/>
            <person name="Shi W."/>
            <person name="Du L."/>
            <person name="Sun Y."/>
            <person name="Zhan W."/>
            <person name="Jiang J.F."/>
            <person name="Wang Q."/>
            <person name="Zhang B."/>
            <person name="Ji P."/>
            <person name="Bell-Sakyi L."/>
            <person name="Cui X.M."/>
            <person name="Yuan T.T."/>
            <person name="Jiang B.G."/>
            <person name="Yang W.F."/>
            <person name="Lam T.T."/>
            <person name="Chang Q.C."/>
            <person name="Ding S.J."/>
            <person name="Wang X.J."/>
            <person name="Zhu J.G."/>
            <person name="Ruan X.D."/>
            <person name="Zhao L."/>
            <person name="Wei J.T."/>
            <person name="Ye R.Z."/>
            <person name="Que T.C."/>
            <person name="Du C.H."/>
            <person name="Zhou Y.H."/>
            <person name="Cheng J.X."/>
            <person name="Dai P.F."/>
            <person name="Guo W.B."/>
            <person name="Han X.H."/>
            <person name="Huang E.J."/>
            <person name="Li L.F."/>
            <person name="Wei W."/>
            <person name="Gao Y.C."/>
            <person name="Liu J.Z."/>
            <person name="Shao H.Z."/>
            <person name="Wang X."/>
            <person name="Wang C.C."/>
            <person name="Yang T.C."/>
            <person name="Huo Q.B."/>
            <person name="Li W."/>
            <person name="Chen H.Y."/>
            <person name="Chen S.E."/>
            <person name="Zhou L.G."/>
            <person name="Ni X.B."/>
            <person name="Tian J.H."/>
            <person name="Sheng Y."/>
            <person name="Liu T."/>
            <person name="Pan Y.S."/>
            <person name="Xia L.Y."/>
            <person name="Li J."/>
            <person name="Zhao F."/>
            <person name="Cao W.C."/>
        </authorList>
    </citation>
    <scope>NUCLEOTIDE SEQUENCE</scope>
    <source>
        <strain evidence="3">Rmic-2018</strain>
    </source>
</reference>
<feature type="region of interest" description="Disordered" evidence="1">
    <location>
        <begin position="99"/>
        <end position="129"/>
    </location>
</feature>
<name>A0A9J6ER73_RHIMP</name>
<evidence type="ECO:0000259" key="2">
    <source>
        <dbReference type="Pfam" id="PF00176"/>
    </source>
</evidence>
<dbReference type="Proteomes" id="UP000821866">
    <property type="component" value="Chromosome 10"/>
</dbReference>
<accession>A0A9J6ER73</accession>
<feature type="region of interest" description="Disordered" evidence="1">
    <location>
        <begin position="139"/>
        <end position="158"/>
    </location>
</feature>